<reference evidence="4" key="1">
    <citation type="submission" date="2021-11" db="EMBL/GenBank/DDBJ databases">
        <title>Genome sequence.</title>
        <authorList>
            <person name="Sun Q."/>
        </authorList>
    </citation>
    <scope>NUCLEOTIDE SEQUENCE</scope>
    <source>
        <strain evidence="4">JC732</strain>
    </source>
</reference>
<feature type="repeat" description="TPR" evidence="3">
    <location>
        <begin position="60"/>
        <end position="93"/>
    </location>
</feature>
<sequence>MRIAIRVLLVLVVIETLAAVGVIGWRMLRTPAQLPLVQLNDPLIIPQLKELAEKAESGTARDWTRLGEALVGKGFYGHAELAFREALQRNPTSFAAQFGLAFCLDRTGRTQESSQEYEKALSLQVGNFELPFAKYYASYAMGRNALRRENAINAQDMFERNADFAPADYQLAKLLIRSDHADQALPIIERNLQRIPFSLEFHFLRMQAMHALGREDEAFESALKLERSAALVSMNFSTDYVSPLDGRTGLSVPLRELAESVEKGDLDEIEKRSHEIKSIVGEKPVFVVHEVDDRLMEAALRRNDPKGTLQIIEEVRSAGRDDAALREWEGDAYALMEGGGERAADCWERALLVTPSARLHEKLAAYYGDAEPAIRDQHLGRAAFLNGVAEYRSNRLESAITALQQAAELNPADPDPWFYLGQLRYYQRRFNDAQEAFDRCLSLRPEHGRAAEMFDHLQGR</sequence>
<dbReference type="PANTHER" id="PTHR44943">
    <property type="entry name" value="CELLULOSE SYNTHASE OPERON PROTEIN C"/>
    <property type="match status" value="1"/>
</dbReference>
<feature type="repeat" description="TPR" evidence="3">
    <location>
        <begin position="414"/>
        <end position="447"/>
    </location>
</feature>
<dbReference type="InterPro" id="IPR011990">
    <property type="entry name" value="TPR-like_helical_dom_sf"/>
</dbReference>
<evidence type="ECO:0000313" key="4">
    <source>
        <dbReference type="EMBL" id="MCC9628435.1"/>
    </source>
</evidence>
<name>A0A9X1SEZ8_9BACT</name>
<dbReference type="AlphaFoldDB" id="A0A9X1SEZ8"/>
<dbReference type="Proteomes" id="UP001139103">
    <property type="component" value="Unassembled WGS sequence"/>
</dbReference>
<dbReference type="SMART" id="SM00028">
    <property type="entry name" value="TPR"/>
    <property type="match status" value="4"/>
</dbReference>
<keyword evidence="2 3" id="KW-0802">TPR repeat</keyword>
<dbReference type="Pfam" id="PF13432">
    <property type="entry name" value="TPR_16"/>
    <property type="match status" value="1"/>
</dbReference>
<keyword evidence="5" id="KW-1185">Reference proteome</keyword>
<accession>A0A9X1SEZ8</accession>
<dbReference type="InterPro" id="IPR051685">
    <property type="entry name" value="Ycf3/AcsC/BcsC/TPR_MFPF"/>
</dbReference>
<evidence type="ECO:0000256" key="3">
    <source>
        <dbReference type="PROSITE-ProRule" id="PRU00339"/>
    </source>
</evidence>
<protein>
    <submittedName>
        <fullName evidence="4">Tetratricopeptide repeat protein</fullName>
    </submittedName>
</protein>
<evidence type="ECO:0000256" key="2">
    <source>
        <dbReference type="ARBA" id="ARBA00022803"/>
    </source>
</evidence>
<comment type="caution">
    <text evidence="4">The sequence shown here is derived from an EMBL/GenBank/DDBJ whole genome shotgun (WGS) entry which is preliminary data.</text>
</comment>
<dbReference type="Pfam" id="PF13414">
    <property type="entry name" value="TPR_11"/>
    <property type="match status" value="1"/>
</dbReference>
<dbReference type="EMBL" id="JAJKFT010000004">
    <property type="protein sequence ID" value="MCC9628435.1"/>
    <property type="molecule type" value="Genomic_DNA"/>
</dbReference>
<evidence type="ECO:0000256" key="1">
    <source>
        <dbReference type="ARBA" id="ARBA00022737"/>
    </source>
</evidence>
<proteinExistence type="predicted"/>
<evidence type="ECO:0000313" key="5">
    <source>
        <dbReference type="Proteomes" id="UP001139103"/>
    </source>
</evidence>
<dbReference type="RefSeq" id="WP_230217698.1">
    <property type="nucleotide sequence ID" value="NZ_JAJKFT010000004.1"/>
</dbReference>
<dbReference type="PANTHER" id="PTHR44943:SF8">
    <property type="entry name" value="TPR REPEAT-CONTAINING PROTEIN MJ0263"/>
    <property type="match status" value="1"/>
</dbReference>
<dbReference type="InterPro" id="IPR019734">
    <property type="entry name" value="TPR_rpt"/>
</dbReference>
<organism evidence="4 5">
    <name type="scientific">Blastopirellula sediminis</name>
    <dbReference type="NCBI Taxonomy" id="2894196"/>
    <lineage>
        <taxon>Bacteria</taxon>
        <taxon>Pseudomonadati</taxon>
        <taxon>Planctomycetota</taxon>
        <taxon>Planctomycetia</taxon>
        <taxon>Pirellulales</taxon>
        <taxon>Pirellulaceae</taxon>
        <taxon>Blastopirellula</taxon>
    </lineage>
</organism>
<gene>
    <name evidence="4" type="ORF">LOC68_08510</name>
</gene>
<dbReference type="Gene3D" id="1.25.40.10">
    <property type="entry name" value="Tetratricopeptide repeat domain"/>
    <property type="match status" value="2"/>
</dbReference>
<feature type="repeat" description="TPR" evidence="3">
    <location>
        <begin position="380"/>
        <end position="413"/>
    </location>
</feature>
<keyword evidence="1" id="KW-0677">Repeat</keyword>
<dbReference type="PROSITE" id="PS50005">
    <property type="entry name" value="TPR"/>
    <property type="match status" value="3"/>
</dbReference>
<dbReference type="SUPFAM" id="SSF48452">
    <property type="entry name" value="TPR-like"/>
    <property type="match status" value="1"/>
</dbReference>